<keyword evidence="1" id="KW-0732">Signal</keyword>
<organism evidence="2">
    <name type="scientific">candidate division WOR-3 bacterium</name>
    <dbReference type="NCBI Taxonomy" id="2052148"/>
    <lineage>
        <taxon>Bacteria</taxon>
        <taxon>Bacteria division WOR-3</taxon>
    </lineage>
</organism>
<proteinExistence type="predicted"/>
<feature type="chain" id="PRO_5028173056" description="Fibronectin type-III domain-containing protein" evidence="1">
    <location>
        <begin position="21"/>
        <end position="269"/>
    </location>
</feature>
<dbReference type="Gene3D" id="2.60.40.10">
    <property type="entry name" value="Immunoglobulins"/>
    <property type="match status" value="1"/>
</dbReference>
<accession>A0A7C0XDA7</accession>
<comment type="caution">
    <text evidence="2">The sequence shown here is derived from an EMBL/GenBank/DDBJ whole genome shotgun (WGS) entry which is preliminary data.</text>
</comment>
<protein>
    <recommendedName>
        <fullName evidence="3">Fibronectin type-III domain-containing protein</fullName>
    </recommendedName>
</protein>
<dbReference type="EMBL" id="DRBW01000181">
    <property type="protein sequence ID" value="HDM90497.1"/>
    <property type="molecule type" value="Genomic_DNA"/>
</dbReference>
<name>A0A7C0XDA7_UNCW3</name>
<evidence type="ECO:0000256" key="1">
    <source>
        <dbReference type="SAM" id="SignalP"/>
    </source>
</evidence>
<evidence type="ECO:0000313" key="2">
    <source>
        <dbReference type="EMBL" id="HDM90497.1"/>
    </source>
</evidence>
<dbReference type="Proteomes" id="UP000885931">
    <property type="component" value="Unassembled WGS sequence"/>
</dbReference>
<feature type="signal peptide" evidence="1">
    <location>
        <begin position="1"/>
        <end position="20"/>
    </location>
</feature>
<sequence>MLKKLVIIPGAILAALFIFSGCTTEETEILPPENLQYTVTSDGSGLSLTWDAVADADGYRVYVDDDLIYDGTSTSYTVANVGKEIGVSAYKGDLESDRVTIDVAPVTSSLTIYERSSTGQSAMGWNSDGVAVSYSLLDTANFANFHLYLDDFTPGQVVPAEIHFVAPSYNSQGVSFNDIETGFKLALTTSLDSISIADPVGSGYVSPYTQDPLVVNAVYHIWVDTQPYGELNTGDHFAKVKVIAIGTDGSVQLQCVYQKVSMLRWLPTP</sequence>
<evidence type="ECO:0008006" key="3">
    <source>
        <dbReference type="Google" id="ProtNLM"/>
    </source>
</evidence>
<reference evidence="2" key="1">
    <citation type="journal article" date="2020" name="mSystems">
        <title>Genome- and Community-Level Interaction Insights into Carbon Utilization and Element Cycling Functions of Hydrothermarchaeota in Hydrothermal Sediment.</title>
        <authorList>
            <person name="Zhou Z."/>
            <person name="Liu Y."/>
            <person name="Xu W."/>
            <person name="Pan J."/>
            <person name="Luo Z.H."/>
            <person name="Li M."/>
        </authorList>
    </citation>
    <scope>NUCLEOTIDE SEQUENCE [LARGE SCALE GENOMIC DNA]</scope>
    <source>
        <strain evidence="2">HyVt-237</strain>
    </source>
</reference>
<dbReference type="PROSITE" id="PS51257">
    <property type="entry name" value="PROKAR_LIPOPROTEIN"/>
    <property type="match status" value="1"/>
</dbReference>
<dbReference type="InterPro" id="IPR013783">
    <property type="entry name" value="Ig-like_fold"/>
</dbReference>
<dbReference type="AlphaFoldDB" id="A0A7C0XDA7"/>
<gene>
    <name evidence="2" type="ORF">ENG67_04745</name>
</gene>